<reference evidence="12" key="1">
    <citation type="journal article" date="2015" name="Proc. Natl. Acad. Sci. U.S.A.">
        <title>Genome sequence of the Asian Tiger mosquito, Aedes albopictus, reveals insights into its biology, genetics, and evolution.</title>
        <authorList>
            <person name="Chen X.G."/>
            <person name="Jiang X."/>
            <person name="Gu J."/>
            <person name="Xu M."/>
            <person name="Wu Y."/>
            <person name="Deng Y."/>
            <person name="Zhang C."/>
            <person name="Bonizzoni M."/>
            <person name="Dermauw W."/>
            <person name="Vontas J."/>
            <person name="Armbruster P."/>
            <person name="Huang X."/>
            <person name="Yang Y."/>
            <person name="Zhang H."/>
            <person name="He W."/>
            <person name="Peng H."/>
            <person name="Liu Y."/>
            <person name="Wu K."/>
            <person name="Chen J."/>
            <person name="Lirakis M."/>
            <person name="Topalis P."/>
            <person name="Van Leeuwen T."/>
            <person name="Hall A.B."/>
            <person name="Jiang X."/>
            <person name="Thorpe C."/>
            <person name="Mueller R.L."/>
            <person name="Sun C."/>
            <person name="Waterhouse R.M."/>
            <person name="Yan G."/>
            <person name="Tu Z.J."/>
            <person name="Fang X."/>
            <person name="James A.A."/>
        </authorList>
    </citation>
    <scope>NUCLEOTIDE SEQUENCE [LARGE SCALE GENOMIC DNA]</scope>
    <source>
        <strain evidence="12">Foshan</strain>
    </source>
</reference>
<evidence type="ECO:0000256" key="2">
    <source>
        <dbReference type="ARBA" id="ARBA00004496"/>
    </source>
</evidence>
<dbReference type="Gene3D" id="2.60.40.340">
    <property type="entry name" value="Rel homology domain (RHD), DNA-binding domain"/>
    <property type="match status" value="1"/>
</dbReference>
<dbReference type="InterPro" id="IPR008967">
    <property type="entry name" value="p53-like_TF_DNA-bd_sf"/>
</dbReference>
<evidence type="ECO:0000256" key="7">
    <source>
        <dbReference type="ARBA" id="ARBA00023163"/>
    </source>
</evidence>
<dbReference type="InterPro" id="IPR037059">
    <property type="entry name" value="RHD_DNA_bind_dom_sf"/>
</dbReference>
<evidence type="ECO:0000256" key="4">
    <source>
        <dbReference type="ARBA" id="ARBA00022553"/>
    </source>
</evidence>
<evidence type="ECO:0000313" key="11">
    <source>
        <dbReference type="EnsemblMetazoa" id="AALFPA23_018680.P27408"/>
    </source>
</evidence>
<dbReference type="InterPro" id="IPR008366">
    <property type="entry name" value="NFAT"/>
</dbReference>
<comment type="subcellular location">
    <subcellularLocation>
        <location evidence="2">Cytoplasm</location>
    </subcellularLocation>
    <subcellularLocation>
        <location evidence="1">Nucleus</location>
    </subcellularLocation>
</comment>
<dbReference type="InterPro" id="IPR014756">
    <property type="entry name" value="Ig_E-set"/>
</dbReference>
<keyword evidence="6" id="KW-0238">DNA-binding</keyword>
<dbReference type="Pfam" id="PF00554">
    <property type="entry name" value="RHD_DNA_bind"/>
    <property type="match status" value="1"/>
</dbReference>
<keyword evidence="5" id="KW-0805">Transcription regulation</keyword>
<dbReference type="InterPro" id="IPR011539">
    <property type="entry name" value="RHD_DNA_bind_dom"/>
</dbReference>
<sequence>MSSSSTFPCTVGSSTSSASATQDGQVQLQIVTQPEQQYRVRCRRKGSSGAVKDRSGNGFPVVRLVGYAKPAVLQVFIGNDRGQVLPHMCYKACKVSGKSSTPCIERKLKGTTVVEVDMTLENEMTVTCDCIGILRKRKVVVKRCFLDWSGSRAKKKFTHCRMVFRTVVTNEDGSTEMLQVCSDPIVCTKRTGVPEICKKSLVSCPAEGGLELFIIGKNFRKDTKVVFQQREVPWEQSVIPDSEYLQRTHLICTVPPYVNSDIVKPVVVQIFIISGGRKSEMHDFTYTPERHYMALTAVRCPVGVTGDNFCFRAVTSLQEALADEVTTASIIDVGEDFPNSSAGGCSGHGVLGSASGSSRAEGGSTYPASSLNPRNSGFSSQSNEETSFGIERPISTQAVVASDRESKLIFIIIMILMWHRRKWAKSSAAL</sequence>
<keyword evidence="4" id="KW-0597">Phosphoprotein</keyword>
<dbReference type="InterPro" id="IPR032397">
    <property type="entry name" value="RHD_dimer"/>
</dbReference>
<dbReference type="EnsemblMetazoa" id="AALFPA23_018680.R27408">
    <property type="protein sequence ID" value="AALFPA23_018680.P27408"/>
    <property type="gene ID" value="AALFPA23_018680"/>
</dbReference>
<feature type="compositionally biased region" description="Low complexity" evidence="9">
    <location>
        <begin position="353"/>
        <end position="364"/>
    </location>
</feature>
<keyword evidence="7" id="KW-0804">Transcription</keyword>
<feature type="compositionally biased region" description="Polar residues" evidence="9">
    <location>
        <begin position="1"/>
        <end position="12"/>
    </location>
</feature>
<dbReference type="GeneID" id="109425484"/>
<organism evidence="11 12">
    <name type="scientific">Aedes albopictus</name>
    <name type="common">Asian tiger mosquito</name>
    <name type="synonym">Stegomyia albopicta</name>
    <dbReference type="NCBI Taxonomy" id="7160"/>
    <lineage>
        <taxon>Eukaryota</taxon>
        <taxon>Metazoa</taxon>
        <taxon>Ecdysozoa</taxon>
        <taxon>Arthropoda</taxon>
        <taxon>Hexapoda</taxon>
        <taxon>Insecta</taxon>
        <taxon>Pterygota</taxon>
        <taxon>Neoptera</taxon>
        <taxon>Endopterygota</taxon>
        <taxon>Diptera</taxon>
        <taxon>Nematocera</taxon>
        <taxon>Culicoidea</taxon>
        <taxon>Culicidae</taxon>
        <taxon>Culicinae</taxon>
        <taxon>Aedini</taxon>
        <taxon>Aedes</taxon>
        <taxon>Stegomyia</taxon>
    </lineage>
</organism>
<protein>
    <recommendedName>
        <fullName evidence="10">IPT/TIG domain-containing protein</fullName>
    </recommendedName>
</protein>
<keyword evidence="12" id="KW-1185">Reference proteome</keyword>
<accession>A0ABM1ZHX4</accession>
<dbReference type="InterPro" id="IPR013783">
    <property type="entry name" value="Ig-like_fold"/>
</dbReference>
<dbReference type="SUPFAM" id="SSF81296">
    <property type="entry name" value="E set domains"/>
    <property type="match status" value="1"/>
</dbReference>
<dbReference type="Proteomes" id="UP000069940">
    <property type="component" value="Unassembled WGS sequence"/>
</dbReference>
<dbReference type="Gene3D" id="2.60.40.10">
    <property type="entry name" value="Immunoglobulins"/>
    <property type="match status" value="1"/>
</dbReference>
<dbReference type="PRINTS" id="PR01789">
    <property type="entry name" value="NUCFACTORATC"/>
</dbReference>
<dbReference type="RefSeq" id="XP_019556294.2">
    <property type="nucleotide sequence ID" value="XM_019700749.2"/>
</dbReference>
<feature type="domain" description="IPT/TIG" evidence="10">
    <location>
        <begin position="193"/>
        <end position="287"/>
    </location>
</feature>
<evidence type="ECO:0000256" key="1">
    <source>
        <dbReference type="ARBA" id="ARBA00004123"/>
    </source>
</evidence>
<feature type="compositionally biased region" description="Polar residues" evidence="9">
    <location>
        <begin position="366"/>
        <end position="386"/>
    </location>
</feature>
<dbReference type="Pfam" id="PF16179">
    <property type="entry name" value="RHD_dimer"/>
    <property type="match status" value="1"/>
</dbReference>
<dbReference type="SUPFAM" id="SSF49417">
    <property type="entry name" value="p53-like transcription factors"/>
    <property type="match status" value="1"/>
</dbReference>
<dbReference type="InterPro" id="IPR002909">
    <property type="entry name" value="IPT_dom"/>
</dbReference>
<evidence type="ECO:0000256" key="5">
    <source>
        <dbReference type="ARBA" id="ARBA00023015"/>
    </source>
</evidence>
<dbReference type="PANTHER" id="PTHR12533">
    <property type="entry name" value="NFAT"/>
    <property type="match status" value="1"/>
</dbReference>
<evidence type="ECO:0000313" key="12">
    <source>
        <dbReference type="Proteomes" id="UP000069940"/>
    </source>
</evidence>
<feature type="region of interest" description="Disordered" evidence="9">
    <location>
        <begin position="353"/>
        <end position="387"/>
    </location>
</feature>
<evidence type="ECO:0000256" key="3">
    <source>
        <dbReference type="ARBA" id="ARBA00022490"/>
    </source>
</evidence>
<proteinExistence type="predicted"/>
<evidence type="ECO:0000256" key="8">
    <source>
        <dbReference type="ARBA" id="ARBA00023242"/>
    </source>
</evidence>
<evidence type="ECO:0000256" key="9">
    <source>
        <dbReference type="SAM" id="MobiDB-lite"/>
    </source>
</evidence>
<evidence type="ECO:0000256" key="6">
    <source>
        <dbReference type="ARBA" id="ARBA00023125"/>
    </source>
</evidence>
<reference evidence="11" key="2">
    <citation type="submission" date="2025-05" db="UniProtKB">
        <authorList>
            <consortium name="EnsemblMetazoa"/>
        </authorList>
    </citation>
    <scope>IDENTIFICATION</scope>
    <source>
        <strain evidence="11">Foshan</strain>
    </source>
</reference>
<dbReference type="SMART" id="SM00429">
    <property type="entry name" value="IPT"/>
    <property type="match status" value="1"/>
</dbReference>
<name>A0ABM1ZHX4_AEDAL</name>
<evidence type="ECO:0000259" key="10">
    <source>
        <dbReference type="SMART" id="SM00429"/>
    </source>
</evidence>
<feature type="region of interest" description="Disordered" evidence="9">
    <location>
        <begin position="1"/>
        <end position="24"/>
    </location>
</feature>
<dbReference type="PANTHER" id="PTHR12533:SF7">
    <property type="entry name" value="NFAT NUCLEAR FACTOR, ISOFORM B"/>
    <property type="match status" value="1"/>
</dbReference>
<keyword evidence="8" id="KW-0539">Nucleus</keyword>
<keyword evidence="3" id="KW-0963">Cytoplasm</keyword>